<sequence>MKPIDVYLVRHGQTVLNRYNRMQGWCDSPLTEKGLADADHAGKMLSHVAFDSVYSSDTTRAARTAEMIIKRNLNQHPKRVASPLFREEFYGYFEGNDSFQSWYMVGEPHGCRNFSEIIQKYSLDKAKDFMKETDPWHDAENAQEYWTRLGKGFKMLREQNQPGSNVLIVSHGTTIRSIVNKFDHDKQFDVSVSPKNGSVTHLQLIEGGIEIVDFNRK</sequence>
<dbReference type="Proteomes" id="UP000051645">
    <property type="component" value="Unassembled WGS sequence"/>
</dbReference>
<dbReference type="PANTHER" id="PTHR46517:SF1">
    <property type="entry name" value="FRUCTOSE-2,6-BISPHOSPHATASE TIGAR"/>
    <property type="match status" value="1"/>
</dbReference>
<evidence type="ECO:0000256" key="2">
    <source>
        <dbReference type="PIRSR" id="PIRSR613078-1"/>
    </source>
</evidence>
<dbReference type="PROSITE" id="PS00175">
    <property type="entry name" value="PG_MUTASE"/>
    <property type="match status" value="1"/>
</dbReference>
<dbReference type="STRING" id="81857.IV38_GL001651"/>
<proteinExistence type="predicted"/>
<evidence type="ECO:0000256" key="4">
    <source>
        <dbReference type="PIRSR" id="PIRSR613078-3"/>
    </source>
</evidence>
<dbReference type="RefSeq" id="WP_057770058.1">
    <property type="nucleotide sequence ID" value="NZ_JQAT01000004.1"/>
</dbReference>
<evidence type="ECO:0000313" key="6">
    <source>
        <dbReference type="EMBL" id="KRN30926.1"/>
    </source>
</evidence>
<dbReference type="EMBL" id="JQAT01000004">
    <property type="protein sequence ID" value="KRN28198.1"/>
    <property type="molecule type" value="Genomic_DNA"/>
</dbReference>
<keyword evidence="7" id="KW-1185">Reference proteome</keyword>
<dbReference type="GO" id="GO:0004331">
    <property type="term" value="F:fructose-2,6-bisphosphate 2-phosphatase activity"/>
    <property type="evidence" value="ECO:0007669"/>
    <property type="project" value="TreeGrafter"/>
</dbReference>
<protein>
    <recommendedName>
        <fullName evidence="9">Phosphoglycerate mutase</fullName>
    </recommendedName>
</protein>
<dbReference type="Proteomes" id="UP000051751">
    <property type="component" value="Unassembled WGS sequence"/>
</dbReference>
<evidence type="ECO:0000256" key="3">
    <source>
        <dbReference type="PIRSR" id="PIRSR613078-2"/>
    </source>
</evidence>
<dbReference type="PATRIC" id="fig|81857.3.peg.1662"/>
<dbReference type="Gene3D" id="3.40.50.1240">
    <property type="entry name" value="Phosphoglycerate mutase-like"/>
    <property type="match status" value="1"/>
</dbReference>
<gene>
    <name evidence="5" type="ORF">IV38_GL001651</name>
    <name evidence="6" type="ORF">IV40_GL001564</name>
</gene>
<dbReference type="InterPro" id="IPR001345">
    <property type="entry name" value="PG/BPGM_mutase_AS"/>
</dbReference>
<dbReference type="OrthoDB" id="4131070at2"/>
<dbReference type="GO" id="GO:0045820">
    <property type="term" value="P:negative regulation of glycolytic process"/>
    <property type="evidence" value="ECO:0007669"/>
    <property type="project" value="TreeGrafter"/>
</dbReference>
<dbReference type="SUPFAM" id="SSF53254">
    <property type="entry name" value="Phosphoglycerate mutase-like"/>
    <property type="match status" value="1"/>
</dbReference>
<dbReference type="GO" id="GO:0043456">
    <property type="term" value="P:regulation of pentose-phosphate shunt"/>
    <property type="evidence" value="ECO:0007669"/>
    <property type="project" value="TreeGrafter"/>
</dbReference>
<evidence type="ECO:0000256" key="1">
    <source>
        <dbReference type="ARBA" id="ARBA00022801"/>
    </source>
</evidence>
<dbReference type="InterPro" id="IPR051695">
    <property type="entry name" value="Phosphoglycerate_Mutase"/>
</dbReference>
<dbReference type="PANTHER" id="PTHR46517">
    <property type="entry name" value="FRUCTOSE-2,6-BISPHOSPHATASE TIGAR"/>
    <property type="match status" value="1"/>
</dbReference>
<evidence type="ECO:0000313" key="8">
    <source>
        <dbReference type="Proteomes" id="UP000051751"/>
    </source>
</evidence>
<feature type="site" description="Transition state stabilizer" evidence="4">
    <location>
        <position position="171"/>
    </location>
</feature>
<evidence type="ECO:0000313" key="5">
    <source>
        <dbReference type="EMBL" id="KRN28198.1"/>
    </source>
</evidence>
<dbReference type="SMART" id="SM00855">
    <property type="entry name" value="PGAM"/>
    <property type="match status" value="1"/>
</dbReference>
<comment type="caution">
    <text evidence="5">The sequence shown here is derived from an EMBL/GenBank/DDBJ whole genome shotgun (WGS) entry which is preliminary data.</text>
</comment>
<dbReference type="GO" id="GO:0005829">
    <property type="term" value="C:cytosol"/>
    <property type="evidence" value="ECO:0007669"/>
    <property type="project" value="TreeGrafter"/>
</dbReference>
<dbReference type="InterPro" id="IPR013078">
    <property type="entry name" value="His_Pase_superF_clade-1"/>
</dbReference>
<name>A0A0R2FK56_9LACO</name>
<feature type="active site" description="Proton donor/acceptor" evidence="2">
    <location>
        <position position="87"/>
    </location>
</feature>
<dbReference type="EMBL" id="JQAZ01000005">
    <property type="protein sequence ID" value="KRN30926.1"/>
    <property type="molecule type" value="Genomic_DNA"/>
</dbReference>
<keyword evidence="1" id="KW-0378">Hydrolase</keyword>
<feature type="binding site" evidence="3">
    <location>
        <position position="60"/>
    </location>
    <ligand>
        <name>substrate</name>
    </ligand>
</feature>
<feature type="binding site" evidence="3">
    <location>
        <begin position="10"/>
        <end position="17"/>
    </location>
    <ligand>
        <name>substrate</name>
    </ligand>
</feature>
<evidence type="ECO:0000313" key="7">
    <source>
        <dbReference type="Proteomes" id="UP000051645"/>
    </source>
</evidence>
<organism evidence="5 8">
    <name type="scientific">Lactobacillus selangorensis</name>
    <dbReference type="NCBI Taxonomy" id="81857"/>
    <lineage>
        <taxon>Bacteria</taxon>
        <taxon>Bacillati</taxon>
        <taxon>Bacillota</taxon>
        <taxon>Bacilli</taxon>
        <taxon>Lactobacillales</taxon>
        <taxon>Lactobacillaceae</taxon>
        <taxon>Lactobacillus</taxon>
    </lineage>
</organism>
<dbReference type="CDD" id="cd07067">
    <property type="entry name" value="HP_PGM_like"/>
    <property type="match status" value="1"/>
</dbReference>
<feature type="binding site" evidence="3">
    <location>
        <begin position="87"/>
        <end position="90"/>
    </location>
    <ligand>
        <name>substrate</name>
    </ligand>
</feature>
<evidence type="ECO:0008006" key="9">
    <source>
        <dbReference type="Google" id="ProtNLM"/>
    </source>
</evidence>
<dbReference type="AlphaFoldDB" id="A0A0R2FK56"/>
<dbReference type="InterPro" id="IPR029033">
    <property type="entry name" value="His_PPase_superfam"/>
</dbReference>
<feature type="active site" description="Tele-phosphohistidine intermediate" evidence="2">
    <location>
        <position position="11"/>
    </location>
</feature>
<reference evidence="7 8" key="1">
    <citation type="journal article" date="2015" name="Genome Announc.">
        <title>Expanding the biotechnology potential of lactobacilli through comparative genomics of 213 strains and associated genera.</title>
        <authorList>
            <person name="Sun Z."/>
            <person name="Harris H.M."/>
            <person name="McCann A."/>
            <person name="Guo C."/>
            <person name="Argimon S."/>
            <person name="Zhang W."/>
            <person name="Yang X."/>
            <person name="Jeffery I.B."/>
            <person name="Cooney J.C."/>
            <person name="Kagawa T.F."/>
            <person name="Liu W."/>
            <person name="Song Y."/>
            <person name="Salvetti E."/>
            <person name="Wrobel A."/>
            <person name="Rasinkangas P."/>
            <person name="Parkhill J."/>
            <person name="Rea M.C."/>
            <person name="O'Sullivan O."/>
            <person name="Ritari J."/>
            <person name="Douillard F.P."/>
            <person name="Paul Ross R."/>
            <person name="Yang R."/>
            <person name="Briner A.E."/>
            <person name="Felis G.E."/>
            <person name="de Vos W.M."/>
            <person name="Barrangou R."/>
            <person name="Klaenhammer T.R."/>
            <person name="Caufield P.W."/>
            <person name="Cui Y."/>
            <person name="Zhang H."/>
            <person name="O'Toole P.W."/>
        </authorList>
    </citation>
    <scope>NUCLEOTIDE SEQUENCE [LARGE SCALE GENOMIC DNA]</scope>
    <source>
        <strain evidence="5 8">ATCC BAA-66</strain>
        <strain evidence="6 7">DSM 13344</strain>
    </source>
</reference>
<dbReference type="Pfam" id="PF00300">
    <property type="entry name" value="His_Phos_1"/>
    <property type="match status" value="1"/>
</dbReference>
<accession>A0A0R2FK56</accession>